<feature type="transmembrane region" description="Helical" evidence="6">
    <location>
        <begin position="31"/>
        <end position="52"/>
    </location>
</feature>
<organism evidence="8">
    <name type="scientific">marine metagenome</name>
    <dbReference type="NCBI Taxonomy" id="408172"/>
    <lineage>
        <taxon>unclassified sequences</taxon>
        <taxon>metagenomes</taxon>
        <taxon>ecological metagenomes</taxon>
    </lineage>
</organism>
<keyword evidence="2" id="KW-1003">Cell membrane</keyword>
<feature type="domain" description="VTT" evidence="7">
    <location>
        <begin position="38"/>
        <end position="162"/>
    </location>
</feature>
<dbReference type="EMBL" id="UINC01000914">
    <property type="protein sequence ID" value="SUZ63346.1"/>
    <property type="molecule type" value="Genomic_DNA"/>
</dbReference>
<accession>A0A381P8S2</accession>
<dbReference type="PANTHER" id="PTHR30353:SF15">
    <property type="entry name" value="INNER MEMBRANE PROTEIN YABI"/>
    <property type="match status" value="1"/>
</dbReference>
<dbReference type="GO" id="GO:0005886">
    <property type="term" value="C:plasma membrane"/>
    <property type="evidence" value="ECO:0007669"/>
    <property type="project" value="UniProtKB-SubCell"/>
</dbReference>
<reference evidence="8" key="1">
    <citation type="submission" date="2018-05" db="EMBL/GenBank/DDBJ databases">
        <authorList>
            <person name="Lanie J.A."/>
            <person name="Ng W.-L."/>
            <person name="Kazmierczak K.M."/>
            <person name="Andrzejewski T.M."/>
            <person name="Davidsen T.M."/>
            <person name="Wayne K.J."/>
            <person name="Tettelin H."/>
            <person name="Glass J.I."/>
            <person name="Rusch D."/>
            <person name="Podicherti R."/>
            <person name="Tsui H.-C.T."/>
            <person name="Winkler M.E."/>
        </authorList>
    </citation>
    <scope>NUCLEOTIDE SEQUENCE</scope>
</reference>
<dbReference type="InterPro" id="IPR032818">
    <property type="entry name" value="DedA-like"/>
</dbReference>
<dbReference type="AlphaFoldDB" id="A0A381P8S2"/>
<evidence type="ECO:0000313" key="8">
    <source>
        <dbReference type="EMBL" id="SUZ63346.1"/>
    </source>
</evidence>
<sequence>MFDIGAVSLWLQQNPEWIVLGLCSAAFIESFALIGIIIPGVVLLAAISGLAASTNLSIFHVVFLVYLSSCLADISSFLIGKYLSNRIDSIWPFNNNPSWLEQGRKFSKTYGIPGVFLGRFVGPIRPLIPITVGSLSMDLRTFIFVDLISGLIWAPVYTLPGYFAAKTALEGSDNLTLAAGFIALAIAFLLFVRYLLNKK</sequence>
<keyword evidence="4 6" id="KW-1133">Transmembrane helix</keyword>
<dbReference type="InterPro" id="IPR032816">
    <property type="entry name" value="VTT_dom"/>
</dbReference>
<feature type="transmembrane region" description="Helical" evidence="6">
    <location>
        <begin position="142"/>
        <end position="163"/>
    </location>
</feature>
<evidence type="ECO:0000256" key="1">
    <source>
        <dbReference type="ARBA" id="ARBA00004651"/>
    </source>
</evidence>
<gene>
    <name evidence="8" type="ORF">METZ01_LOCUS16200</name>
</gene>
<keyword evidence="3 6" id="KW-0812">Transmembrane</keyword>
<evidence type="ECO:0000256" key="2">
    <source>
        <dbReference type="ARBA" id="ARBA00022475"/>
    </source>
</evidence>
<protein>
    <recommendedName>
        <fullName evidence="7">VTT domain-containing protein</fullName>
    </recommendedName>
</protein>
<dbReference type="PANTHER" id="PTHR30353">
    <property type="entry name" value="INNER MEMBRANE PROTEIN DEDA-RELATED"/>
    <property type="match status" value="1"/>
</dbReference>
<proteinExistence type="predicted"/>
<name>A0A381P8S2_9ZZZZ</name>
<evidence type="ECO:0000256" key="3">
    <source>
        <dbReference type="ARBA" id="ARBA00022692"/>
    </source>
</evidence>
<evidence type="ECO:0000256" key="5">
    <source>
        <dbReference type="ARBA" id="ARBA00023136"/>
    </source>
</evidence>
<evidence type="ECO:0000256" key="6">
    <source>
        <dbReference type="SAM" id="Phobius"/>
    </source>
</evidence>
<comment type="subcellular location">
    <subcellularLocation>
        <location evidence="1">Cell membrane</location>
        <topology evidence="1">Multi-pass membrane protein</topology>
    </subcellularLocation>
</comment>
<dbReference type="Pfam" id="PF09335">
    <property type="entry name" value="VTT_dom"/>
    <property type="match status" value="1"/>
</dbReference>
<feature type="transmembrane region" description="Helical" evidence="6">
    <location>
        <begin position="58"/>
        <end position="79"/>
    </location>
</feature>
<evidence type="ECO:0000256" key="4">
    <source>
        <dbReference type="ARBA" id="ARBA00022989"/>
    </source>
</evidence>
<feature type="transmembrane region" description="Helical" evidence="6">
    <location>
        <begin position="175"/>
        <end position="196"/>
    </location>
</feature>
<evidence type="ECO:0000259" key="7">
    <source>
        <dbReference type="Pfam" id="PF09335"/>
    </source>
</evidence>
<keyword evidence="5 6" id="KW-0472">Membrane</keyword>